<keyword evidence="2" id="KW-0813">Transport</keyword>
<dbReference type="GO" id="GO:0046872">
    <property type="term" value="F:metal ion binding"/>
    <property type="evidence" value="ECO:0007669"/>
    <property type="project" value="UniProtKB-KW"/>
</dbReference>
<feature type="chain" id="PRO_5042895573" description="Phytocyanin domain-containing protein" evidence="12">
    <location>
        <begin position="22"/>
        <end position="253"/>
    </location>
</feature>
<comment type="caution">
    <text evidence="14">The sequence shown here is derived from an EMBL/GenBank/DDBJ whole genome shotgun (WGS) entry which is preliminary data.</text>
</comment>
<dbReference type="Gene3D" id="2.60.40.420">
    <property type="entry name" value="Cupredoxins - blue copper proteins"/>
    <property type="match status" value="2"/>
</dbReference>
<evidence type="ECO:0000256" key="5">
    <source>
        <dbReference type="ARBA" id="ARBA00022729"/>
    </source>
</evidence>
<keyword evidence="3" id="KW-0812">Transmembrane</keyword>
<evidence type="ECO:0000256" key="8">
    <source>
        <dbReference type="ARBA" id="ARBA00023008"/>
    </source>
</evidence>
<evidence type="ECO:0000259" key="13">
    <source>
        <dbReference type="PROSITE" id="PS51485"/>
    </source>
</evidence>
<dbReference type="AlphaFoldDB" id="A0AAP0H7H0"/>
<evidence type="ECO:0000256" key="2">
    <source>
        <dbReference type="ARBA" id="ARBA00022448"/>
    </source>
</evidence>
<keyword evidence="8" id="KW-0186">Copper</keyword>
<dbReference type="SUPFAM" id="SSF49503">
    <property type="entry name" value="Cupredoxins"/>
    <property type="match status" value="2"/>
</dbReference>
<dbReference type="PANTHER" id="PTHR33021:SF489">
    <property type="entry name" value="BASIC BLUE PROTEIN-LIKE"/>
    <property type="match status" value="1"/>
</dbReference>
<protein>
    <recommendedName>
        <fullName evidence="13">Phytocyanin domain-containing protein</fullName>
    </recommendedName>
</protein>
<name>A0AAP0H7H0_9ASTR</name>
<keyword evidence="5 12" id="KW-0732">Signal</keyword>
<evidence type="ECO:0000256" key="11">
    <source>
        <dbReference type="ARBA" id="ARBA00023180"/>
    </source>
</evidence>
<accession>A0AAP0H7H0</accession>
<feature type="domain" description="Phytocyanin" evidence="13">
    <location>
        <begin position="131"/>
        <end position="232"/>
    </location>
</feature>
<keyword evidence="9" id="KW-0472">Membrane</keyword>
<feature type="domain" description="Phytocyanin" evidence="13">
    <location>
        <begin position="28"/>
        <end position="127"/>
    </location>
</feature>
<dbReference type="GO" id="GO:0009055">
    <property type="term" value="F:electron transfer activity"/>
    <property type="evidence" value="ECO:0007669"/>
    <property type="project" value="InterPro"/>
</dbReference>
<dbReference type="Proteomes" id="UP001408789">
    <property type="component" value="Unassembled WGS sequence"/>
</dbReference>
<dbReference type="Pfam" id="PF02298">
    <property type="entry name" value="Cu_bind_like"/>
    <property type="match status" value="2"/>
</dbReference>
<gene>
    <name evidence="14" type="ORF">SSX86_004259</name>
</gene>
<organism evidence="14 15">
    <name type="scientific">Deinandra increscens subsp. villosa</name>
    <dbReference type="NCBI Taxonomy" id="3103831"/>
    <lineage>
        <taxon>Eukaryota</taxon>
        <taxon>Viridiplantae</taxon>
        <taxon>Streptophyta</taxon>
        <taxon>Embryophyta</taxon>
        <taxon>Tracheophyta</taxon>
        <taxon>Spermatophyta</taxon>
        <taxon>Magnoliopsida</taxon>
        <taxon>eudicotyledons</taxon>
        <taxon>Gunneridae</taxon>
        <taxon>Pentapetalae</taxon>
        <taxon>asterids</taxon>
        <taxon>campanulids</taxon>
        <taxon>Asterales</taxon>
        <taxon>Asteraceae</taxon>
        <taxon>Asteroideae</taxon>
        <taxon>Heliantheae alliance</taxon>
        <taxon>Madieae</taxon>
        <taxon>Madiinae</taxon>
        <taxon>Deinandra</taxon>
    </lineage>
</organism>
<dbReference type="FunFam" id="2.60.40.420:FF:000067">
    <property type="entry name" value="Cupredoxin superfamily protein"/>
    <property type="match status" value="1"/>
</dbReference>
<evidence type="ECO:0000256" key="3">
    <source>
        <dbReference type="ARBA" id="ARBA00022692"/>
    </source>
</evidence>
<evidence type="ECO:0000256" key="10">
    <source>
        <dbReference type="ARBA" id="ARBA00023157"/>
    </source>
</evidence>
<proteinExistence type="predicted"/>
<evidence type="ECO:0000256" key="6">
    <source>
        <dbReference type="ARBA" id="ARBA00022982"/>
    </source>
</evidence>
<keyword evidence="4" id="KW-0479">Metal-binding</keyword>
<dbReference type="GO" id="GO:0005886">
    <property type="term" value="C:plasma membrane"/>
    <property type="evidence" value="ECO:0007669"/>
    <property type="project" value="TreeGrafter"/>
</dbReference>
<keyword evidence="11" id="KW-0325">Glycoprotein</keyword>
<dbReference type="InterPro" id="IPR003245">
    <property type="entry name" value="Phytocyanin_dom"/>
</dbReference>
<keyword evidence="15" id="KW-1185">Reference proteome</keyword>
<keyword evidence="10" id="KW-1015">Disulfide bond</keyword>
<evidence type="ECO:0000313" key="15">
    <source>
        <dbReference type="Proteomes" id="UP001408789"/>
    </source>
</evidence>
<dbReference type="CDD" id="cd04216">
    <property type="entry name" value="Phytocyanin"/>
    <property type="match status" value="1"/>
</dbReference>
<feature type="signal peptide" evidence="12">
    <location>
        <begin position="1"/>
        <end position="21"/>
    </location>
</feature>
<evidence type="ECO:0000256" key="7">
    <source>
        <dbReference type="ARBA" id="ARBA00022989"/>
    </source>
</evidence>
<evidence type="ECO:0000256" key="4">
    <source>
        <dbReference type="ARBA" id="ARBA00022723"/>
    </source>
</evidence>
<reference evidence="14 15" key="1">
    <citation type="submission" date="2024-04" db="EMBL/GenBank/DDBJ databases">
        <title>The reference genome of an endangered Asteraceae, Deinandra increscens subsp. villosa, native to the Central Coast of California.</title>
        <authorList>
            <person name="Guilliams M."/>
            <person name="Hasenstab-Lehman K."/>
            <person name="Meyer R."/>
            <person name="Mcevoy S."/>
        </authorList>
    </citation>
    <scope>NUCLEOTIDE SEQUENCE [LARGE SCALE GENOMIC DNA]</scope>
    <source>
        <tissue evidence="14">Leaf</tissue>
    </source>
</reference>
<dbReference type="GO" id="GO:0009610">
    <property type="term" value="P:response to symbiotic fungus"/>
    <property type="evidence" value="ECO:0007669"/>
    <property type="project" value="UniProtKB-ARBA"/>
</dbReference>
<evidence type="ECO:0000256" key="1">
    <source>
        <dbReference type="ARBA" id="ARBA00004479"/>
    </source>
</evidence>
<comment type="subcellular location">
    <subcellularLocation>
        <location evidence="1">Membrane</location>
        <topology evidence="1">Single-pass type I membrane protein</topology>
    </subcellularLocation>
</comment>
<sequence>MANKKLSIIIILIIIETVVVAAGPKVFHTYKIDWKPGVRKTIDPARDHHFKIGDSIQFYYPATAGKYNVIEVDQNGFENCIVPPAAKVLDSGNDYIKLEATGKRWFICGVGELCKNDDVKVEIEVKPKENNEFKVGSDKGWRPKVNYKAWAEDLDIFNIGDYLVFKYKQGKHNVIQVDESGFKQCIVPPDQSKALTSGNDRVLLKEAGRVWFISGIGKDCENGMKVSVDVRTPDGEKLKAPALQGGRKLVPAT</sequence>
<keyword evidence="6" id="KW-0249">Electron transport</keyword>
<keyword evidence="7" id="KW-1133">Transmembrane helix</keyword>
<evidence type="ECO:0000256" key="9">
    <source>
        <dbReference type="ARBA" id="ARBA00023136"/>
    </source>
</evidence>
<dbReference type="InterPro" id="IPR008972">
    <property type="entry name" value="Cupredoxin"/>
</dbReference>
<evidence type="ECO:0000256" key="12">
    <source>
        <dbReference type="SAM" id="SignalP"/>
    </source>
</evidence>
<dbReference type="EMBL" id="JBCNJP010000007">
    <property type="protein sequence ID" value="KAK9075929.1"/>
    <property type="molecule type" value="Genomic_DNA"/>
</dbReference>
<evidence type="ECO:0000313" key="14">
    <source>
        <dbReference type="EMBL" id="KAK9075929.1"/>
    </source>
</evidence>
<dbReference type="PROSITE" id="PS51485">
    <property type="entry name" value="PHYTOCYANIN"/>
    <property type="match status" value="2"/>
</dbReference>
<dbReference type="PANTHER" id="PTHR33021">
    <property type="entry name" value="BLUE COPPER PROTEIN"/>
    <property type="match status" value="1"/>
</dbReference>
<dbReference type="InterPro" id="IPR039391">
    <property type="entry name" value="Phytocyanin-like"/>
</dbReference>